<feature type="compositionally biased region" description="Basic and acidic residues" evidence="1">
    <location>
        <begin position="1"/>
        <end position="15"/>
    </location>
</feature>
<dbReference type="RefSeq" id="WP_079626571.1">
    <property type="nucleotide sequence ID" value="NZ_FVGW01000002.1"/>
</dbReference>
<name>A0A1U0TF54_9MYCO</name>
<evidence type="ECO:0000256" key="1">
    <source>
        <dbReference type="SAM" id="MobiDB-lite"/>
    </source>
</evidence>
<accession>A0A1U0TF54</accession>
<protein>
    <submittedName>
        <fullName evidence="2">Predicted nucleotidyltransferase</fullName>
    </submittedName>
</protein>
<dbReference type="Pfam" id="PF10127">
    <property type="entry name" value="RlaP"/>
    <property type="match status" value="1"/>
</dbReference>
<sequence length="288" mass="32796">MSTEARHGTERHSTIADENTILRGQVGSGLHGVTTGDDDRDEMGICIEPPEAVIGLEKFEQYIYRTQPDGARSGPGDLDLCVYSLRKWMKLAAEGNPTVLMMLWIPDSELTVKTELGAELQAASELFITKQAGRKFLGYLNSQREGLEGTHHRHTNRPELIEQYGFDTKYAYHALRLGIQGIEFLTERRIHLPMKPSNIDALLCVRRGQTTLAEVLNWLESLTRGLEHLIEKAPSRDVPDAPDWDRINAWLVNMYQRHWRTSEAHPDHQISNVARDAHNIAVSQQRWR</sequence>
<dbReference type="Proteomes" id="UP000190074">
    <property type="component" value="Unassembled WGS sequence"/>
</dbReference>
<evidence type="ECO:0000313" key="3">
    <source>
        <dbReference type="Proteomes" id="UP000190074"/>
    </source>
</evidence>
<dbReference type="EMBL" id="FVGW01000002">
    <property type="protein sequence ID" value="SKL84024.1"/>
    <property type="molecule type" value="Genomic_DNA"/>
</dbReference>
<dbReference type="AlphaFoldDB" id="A0A1U0TF54"/>
<keyword evidence="2" id="KW-0808">Transferase</keyword>
<dbReference type="GO" id="GO:0016740">
    <property type="term" value="F:transferase activity"/>
    <property type="evidence" value="ECO:0007669"/>
    <property type="project" value="UniProtKB-KW"/>
</dbReference>
<organism evidence="2 3">
    <name type="scientific">Mycobacteroides abscessus subsp. massiliense</name>
    <dbReference type="NCBI Taxonomy" id="1962118"/>
    <lineage>
        <taxon>Bacteria</taxon>
        <taxon>Bacillati</taxon>
        <taxon>Actinomycetota</taxon>
        <taxon>Actinomycetes</taxon>
        <taxon>Mycobacteriales</taxon>
        <taxon>Mycobacteriaceae</taxon>
        <taxon>Mycobacteroides</taxon>
        <taxon>Mycobacteroides abscessus</taxon>
    </lineage>
</organism>
<dbReference type="InterPro" id="IPR018775">
    <property type="entry name" value="RlaP"/>
</dbReference>
<gene>
    <name evidence="2" type="ORF">SAMEA2259716_01807</name>
</gene>
<proteinExistence type="predicted"/>
<dbReference type="PANTHER" id="PTHR34817">
    <property type="entry name" value="NUCLEOTIDYLTRANSFERASE"/>
    <property type="match status" value="1"/>
</dbReference>
<dbReference type="PANTHER" id="PTHR34817:SF1">
    <property type="entry name" value="NUCLEOTIDYLTRANSFERASE"/>
    <property type="match status" value="1"/>
</dbReference>
<evidence type="ECO:0000313" key="2">
    <source>
        <dbReference type="EMBL" id="SKL84024.1"/>
    </source>
</evidence>
<feature type="region of interest" description="Disordered" evidence="1">
    <location>
        <begin position="1"/>
        <end position="20"/>
    </location>
</feature>
<reference evidence="2 3" key="1">
    <citation type="submission" date="2016-11" db="EMBL/GenBank/DDBJ databases">
        <authorList>
            <consortium name="Pathogen Informatics"/>
        </authorList>
    </citation>
    <scope>NUCLEOTIDE SEQUENCE [LARGE SCALE GENOMIC DNA]</scope>
    <source>
        <strain evidence="2 3">911</strain>
    </source>
</reference>